<evidence type="ECO:0000256" key="3">
    <source>
        <dbReference type="ARBA" id="ARBA00022989"/>
    </source>
</evidence>
<dbReference type="RefSeq" id="WP_179917890.1">
    <property type="nucleotide sequence ID" value="NZ_CP058909.1"/>
</dbReference>
<feature type="transmembrane region" description="Helical" evidence="5">
    <location>
        <begin position="20"/>
        <end position="40"/>
    </location>
</feature>
<proteinExistence type="predicted"/>
<dbReference type="InterPro" id="IPR035952">
    <property type="entry name" value="Rhomboid-like_sf"/>
</dbReference>
<dbReference type="InterPro" id="IPR022764">
    <property type="entry name" value="Peptidase_S54_rhomboid_dom"/>
</dbReference>
<dbReference type="GeneID" id="56083892"/>
<dbReference type="Gene3D" id="1.20.1540.10">
    <property type="entry name" value="Rhomboid-like"/>
    <property type="match status" value="1"/>
</dbReference>
<keyword evidence="7" id="KW-0645">Protease</keyword>
<feature type="transmembrane region" description="Helical" evidence="5">
    <location>
        <begin position="164"/>
        <end position="188"/>
    </location>
</feature>
<keyword evidence="4 5" id="KW-0472">Membrane</keyword>
<dbReference type="SUPFAM" id="SSF144091">
    <property type="entry name" value="Rhomboid-like"/>
    <property type="match status" value="1"/>
</dbReference>
<gene>
    <name evidence="7" type="ORF">HZS54_14845</name>
</gene>
<name>A0A7D5P9P3_9EURY</name>
<feature type="domain" description="Peptidase S54 rhomboid" evidence="6">
    <location>
        <begin position="73"/>
        <end position="210"/>
    </location>
</feature>
<evidence type="ECO:0000256" key="4">
    <source>
        <dbReference type="ARBA" id="ARBA00023136"/>
    </source>
</evidence>
<dbReference type="AlphaFoldDB" id="A0A7D5P9P3"/>
<dbReference type="GO" id="GO:0004252">
    <property type="term" value="F:serine-type endopeptidase activity"/>
    <property type="evidence" value="ECO:0007669"/>
    <property type="project" value="InterPro"/>
</dbReference>
<dbReference type="GO" id="GO:0016020">
    <property type="term" value="C:membrane"/>
    <property type="evidence" value="ECO:0007669"/>
    <property type="project" value="UniProtKB-SubCell"/>
</dbReference>
<keyword evidence="7" id="KW-0378">Hydrolase</keyword>
<dbReference type="GO" id="GO:0006508">
    <property type="term" value="P:proteolysis"/>
    <property type="evidence" value="ECO:0007669"/>
    <property type="project" value="UniProtKB-KW"/>
</dbReference>
<keyword evidence="3 5" id="KW-1133">Transmembrane helix</keyword>
<protein>
    <submittedName>
        <fullName evidence="7">Rhomboid family intramembrane serine protease</fullName>
    </submittedName>
</protein>
<reference evidence="7 8" key="1">
    <citation type="submission" date="2020-07" db="EMBL/GenBank/DDBJ databases">
        <title>Halosimplex litoreum sp. nov. and Halosimplex rubrum sp. nov., isolated from different salt environments.</title>
        <authorList>
            <person name="Cui H."/>
        </authorList>
    </citation>
    <scope>NUCLEOTIDE SEQUENCE [LARGE SCALE GENOMIC DNA]</scope>
    <source>
        <strain evidence="7 8">R2</strain>
    </source>
</reference>
<evidence type="ECO:0000313" key="8">
    <source>
        <dbReference type="Proteomes" id="UP000509346"/>
    </source>
</evidence>
<feature type="transmembrane region" description="Helical" evidence="5">
    <location>
        <begin position="100"/>
        <end position="120"/>
    </location>
</feature>
<evidence type="ECO:0000256" key="5">
    <source>
        <dbReference type="SAM" id="Phobius"/>
    </source>
</evidence>
<feature type="transmembrane region" description="Helical" evidence="5">
    <location>
        <begin position="132"/>
        <end position="152"/>
    </location>
</feature>
<evidence type="ECO:0000313" key="7">
    <source>
        <dbReference type="EMBL" id="QLH82821.1"/>
    </source>
</evidence>
<keyword evidence="2 5" id="KW-0812">Transmembrane</keyword>
<dbReference type="OrthoDB" id="236102at2157"/>
<evidence type="ECO:0000256" key="2">
    <source>
        <dbReference type="ARBA" id="ARBA00022692"/>
    </source>
</evidence>
<comment type="subcellular location">
    <subcellularLocation>
        <location evidence="1">Membrane</location>
        <topology evidence="1">Multi-pass membrane protein</topology>
    </subcellularLocation>
</comment>
<dbReference type="Proteomes" id="UP000509346">
    <property type="component" value="Chromosome"/>
</dbReference>
<evidence type="ECO:0000259" key="6">
    <source>
        <dbReference type="Pfam" id="PF01694"/>
    </source>
</evidence>
<dbReference type="Pfam" id="PF01694">
    <property type="entry name" value="Rhomboid"/>
    <property type="match status" value="1"/>
</dbReference>
<sequence length="226" mass="23705">MDEAPASTLSRGLAWLRSVPATLSLCGLFVLVFAAEWYVWDRFGYRTFVALFVATPDPSPGWLLAPLAHLPTDPRHVVSSVVQLLLFGGVVERRLGRRRFLALAAVSGLVTTGAQVAWYVSLGVSGRVAGTLGASGIVLAMTTLVVVDSVRYRVATGGWHGELTWLWVFFGGVIAGQAVFGLVALAAGTAEVGVVGHLTGVAIGLGVGLVRPTGAVLFSGDARYRS</sequence>
<organism evidence="7 8">
    <name type="scientific">Halosimplex pelagicum</name>
    <dbReference type="NCBI Taxonomy" id="869886"/>
    <lineage>
        <taxon>Archaea</taxon>
        <taxon>Methanobacteriati</taxon>
        <taxon>Methanobacteriota</taxon>
        <taxon>Stenosarchaea group</taxon>
        <taxon>Halobacteria</taxon>
        <taxon>Halobacteriales</taxon>
        <taxon>Haloarculaceae</taxon>
        <taxon>Halosimplex</taxon>
    </lineage>
</organism>
<keyword evidence="8" id="KW-1185">Reference proteome</keyword>
<feature type="transmembrane region" description="Helical" evidence="5">
    <location>
        <begin position="194"/>
        <end position="218"/>
    </location>
</feature>
<accession>A0A7D5P9P3</accession>
<dbReference type="EMBL" id="CP058909">
    <property type="protein sequence ID" value="QLH82821.1"/>
    <property type="molecule type" value="Genomic_DNA"/>
</dbReference>
<dbReference type="KEGG" id="hpel:HZS54_14845"/>
<evidence type="ECO:0000256" key="1">
    <source>
        <dbReference type="ARBA" id="ARBA00004141"/>
    </source>
</evidence>